<dbReference type="AlphaFoldDB" id="A0A4R1XLN2"/>
<evidence type="ECO:0000313" key="2">
    <source>
        <dbReference type="EMBL" id="TCM62685.1"/>
    </source>
</evidence>
<evidence type="ECO:0000313" key="3">
    <source>
        <dbReference type="Proteomes" id="UP000294963"/>
    </source>
</evidence>
<reference evidence="2 3" key="1">
    <citation type="submission" date="2019-03" db="EMBL/GenBank/DDBJ databases">
        <title>Genomic analyses of the natural microbiome of Caenorhabditis elegans.</title>
        <authorList>
            <person name="Samuel B."/>
        </authorList>
    </citation>
    <scope>NUCLEOTIDE SEQUENCE [LARGE SCALE GENOMIC DNA]</scope>
    <source>
        <strain evidence="2 3">JUb89</strain>
    </source>
</reference>
<comment type="caution">
    <text evidence="2">The sequence shown here is derived from an EMBL/GenBank/DDBJ whole genome shotgun (WGS) entry which is preliminary data.</text>
</comment>
<gene>
    <name evidence="2" type="ORF">EC844_1242</name>
</gene>
<dbReference type="Proteomes" id="UP000294963">
    <property type="component" value="Unassembled WGS sequence"/>
</dbReference>
<evidence type="ECO:0000256" key="1">
    <source>
        <dbReference type="SAM" id="SignalP"/>
    </source>
</evidence>
<feature type="signal peptide" evidence="1">
    <location>
        <begin position="1"/>
        <end position="22"/>
    </location>
</feature>
<protein>
    <submittedName>
        <fullName evidence="2">Uncharacterized protein</fullName>
    </submittedName>
</protein>
<keyword evidence="1" id="KW-0732">Signal</keyword>
<sequence length="145" mass="17345">MNNLKLKLITLLLLSLTQPANAQDKNVIKDKYIELFLTIEDANYFRDEFNKQHSQKKQTSKRQLDEVRLTCNIFESKANTYQYYFKHHEDFIKFMKNTAKVDSTKYELNAVAKKYQDFNITYQNFINDLKNTPYTCETNYKAQLN</sequence>
<proteinExistence type="predicted"/>
<keyword evidence="3" id="KW-1185">Reference proteome</keyword>
<feature type="chain" id="PRO_5020830316" evidence="1">
    <location>
        <begin position="23"/>
        <end position="145"/>
    </location>
</feature>
<accession>A0A4R1XLN2</accession>
<dbReference type="EMBL" id="SLVJ01000024">
    <property type="protein sequence ID" value="TCM62685.1"/>
    <property type="molecule type" value="Genomic_DNA"/>
</dbReference>
<name>A0A4R1XLN2_ACICA</name>
<organism evidence="2 3">
    <name type="scientific">Acinetobacter calcoaceticus</name>
    <dbReference type="NCBI Taxonomy" id="471"/>
    <lineage>
        <taxon>Bacteria</taxon>
        <taxon>Pseudomonadati</taxon>
        <taxon>Pseudomonadota</taxon>
        <taxon>Gammaproteobacteria</taxon>
        <taxon>Moraxellales</taxon>
        <taxon>Moraxellaceae</taxon>
        <taxon>Acinetobacter</taxon>
        <taxon>Acinetobacter calcoaceticus/baumannii complex</taxon>
    </lineage>
</organism>